<evidence type="ECO:0000313" key="1">
    <source>
        <dbReference type="EMBL" id="MBA4655603.1"/>
    </source>
</evidence>
<organism evidence="1">
    <name type="scientific">Opuntia streptacantha</name>
    <name type="common">Prickly pear cactus</name>
    <name type="synonym">Opuntia cardona</name>
    <dbReference type="NCBI Taxonomy" id="393608"/>
    <lineage>
        <taxon>Eukaryota</taxon>
        <taxon>Viridiplantae</taxon>
        <taxon>Streptophyta</taxon>
        <taxon>Embryophyta</taxon>
        <taxon>Tracheophyta</taxon>
        <taxon>Spermatophyta</taxon>
        <taxon>Magnoliopsida</taxon>
        <taxon>eudicotyledons</taxon>
        <taxon>Gunneridae</taxon>
        <taxon>Pentapetalae</taxon>
        <taxon>Caryophyllales</taxon>
        <taxon>Cactineae</taxon>
        <taxon>Cactaceae</taxon>
        <taxon>Opuntioideae</taxon>
        <taxon>Opuntia</taxon>
    </lineage>
</organism>
<name>A0A7C9E3V5_OPUST</name>
<proteinExistence type="predicted"/>
<dbReference type="EMBL" id="GISG01188303">
    <property type="protein sequence ID" value="MBA4655603.1"/>
    <property type="molecule type" value="Transcribed_RNA"/>
</dbReference>
<reference evidence="1" key="2">
    <citation type="submission" date="2020-07" db="EMBL/GenBank/DDBJ databases">
        <authorList>
            <person name="Vera ALvarez R."/>
            <person name="Arias-Moreno D.M."/>
            <person name="Jimenez-Jacinto V."/>
            <person name="Jimenez-Bremont J.F."/>
            <person name="Swaminathan K."/>
            <person name="Moose S.P."/>
            <person name="Guerrero-Gonzalez M.L."/>
            <person name="Marino-Ramirez L."/>
            <person name="Landsman D."/>
            <person name="Rodriguez-Kessler M."/>
            <person name="Delgado-Sanchez P."/>
        </authorList>
    </citation>
    <scope>NUCLEOTIDE SEQUENCE</scope>
    <source>
        <tissue evidence="1">Cladode</tissue>
    </source>
</reference>
<sequence length="105" mass="11971">MSSNWISKSEDSSSTFFKCFSRSESWLQMLDFSDSISKSRCFKWLISAACLSIWRRSCSFSFNWVSRLTTSSSRLFLTSLSRDNSFCKLPKVSLKSLSSNASISD</sequence>
<protein>
    <submittedName>
        <fullName evidence="1">Uncharacterized protein</fullName>
    </submittedName>
</protein>
<dbReference type="AlphaFoldDB" id="A0A7C9E3V5"/>
<reference evidence="1" key="1">
    <citation type="journal article" date="2013" name="J. Plant Res.">
        <title>Effect of fungi and light on seed germination of three Opuntia species from semiarid lands of central Mexico.</title>
        <authorList>
            <person name="Delgado-Sanchez P."/>
            <person name="Jimenez-Bremont J.F."/>
            <person name="Guerrero-Gonzalez Mde L."/>
            <person name="Flores J."/>
        </authorList>
    </citation>
    <scope>NUCLEOTIDE SEQUENCE</scope>
    <source>
        <tissue evidence="1">Cladode</tissue>
    </source>
</reference>
<accession>A0A7C9E3V5</accession>